<organism evidence="1 2">
    <name type="scientific">Candidatus Uhrbacteria bacterium CG10_big_fil_rev_8_21_14_0_10_48_11</name>
    <dbReference type="NCBI Taxonomy" id="1975037"/>
    <lineage>
        <taxon>Bacteria</taxon>
        <taxon>Candidatus Uhriibacteriota</taxon>
    </lineage>
</organism>
<comment type="caution">
    <text evidence="1">The sequence shown here is derived from an EMBL/GenBank/DDBJ whole genome shotgun (WGS) entry which is preliminary data.</text>
</comment>
<protein>
    <submittedName>
        <fullName evidence="1">Uncharacterized protein</fullName>
    </submittedName>
</protein>
<proteinExistence type="predicted"/>
<name>A0A2M8LFD3_9BACT</name>
<accession>A0A2M8LFD3</accession>
<evidence type="ECO:0000313" key="1">
    <source>
        <dbReference type="EMBL" id="PJE76145.1"/>
    </source>
</evidence>
<gene>
    <name evidence="1" type="ORF">COV04_01280</name>
</gene>
<dbReference type="Proteomes" id="UP000231152">
    <property type="component" value="Unassembled WGS sequence"/>
</dbReference>
<dbReference type="AlphaFoldDB" id="A0A2M8LFD3"/>
<dbReference type="EMBL" id="PFET01000005">
    <property type="protein sequence ID" value="PJE76145.1"/>
    <property type="molecule type" value="Genomic_DNA"/>
</dbReference>
<evidence type="ECO:0000313" key="2">
    <source>
        <dbReference type="Proteomes" id="UP000231152"/>
    </source>
</evidence>
<sequence>MRAIELDVVQLEQLAGCLYCLFTVSDWYVCNLTTVAIKDIDDGSEFGCACGQWEGALPHLQAAIASASERGQVVWPTGFGKNEVQREQLEALLQRVGLRLPPIIPVPAKLQRIEEVAIVAGMANRGGADWIQILYTMGGNVRKLCSHGEQVFMFS</sequence>
<reference evidence="1 2" key="1">
    <citation type="submission" date="2017-09" db="EMBL/GenBank/DDBJ databases">
        <title>Depth-based differentiation of microbial function through sediment-hosted aquifers and enrichment of novel symbionts in the deep terrestrial subsurface.</title>
        <authorList>
            <person name="Probst A.J."/>
            <person name="Ladd B."/>
            <person name="Jarett J.K."/>
            <person name="Geller-Mcgrath D.E."/>
            <person name="Sieber C.M."/>
            <person name="Emerson J.B."/>
            <person name="Anantharaman K."/>
            <person name="Thomas B.C."/>
            <person name="Malmstrom R."/>
            <person name="Stieglmeier M."/>
            <person name="Klingl A."/>
            <person name="Woyke T."/>
            <person name="Ryan C.M."/>
            <person name="Banfield J.F."/>
        </authorList>
    </citation>
    <scope>NUCLEOTIDE SEQUENCE [LARGE SCALE GENOMIC DNA]</scope>
    <source>
        <strain evidence="1">CG10_big_fil_rev_8_21_14_0_10_48_11</strain>
    </source>
</reference>